<gene>
    <name evidence="1" type="ORF">HNAJ_LOCUS9155</name>
</gene>
<evidence type="ECO:0000313" key="1">
    <source>
        <dbReference type="EMBL" id="VDO05485.1"/>
    </source>
</evidence>
<keyword evidence="2" id="KW-1185">Reference proteome</keyword>
<evidence type="ECO:0000313" key="2">
    <source>
        <dbReference type="Proteomes" id="UP000278807"/>
    </source>
</evidence>
<reference evidence="3" key="1">
    <citation type="submission" date="2017-02" db="UniProtKB">
        <authorList>
            <consortium name="WormBaseParasite"/>
        </authorList>
    </citation>
    <scope>IDENTIFICATION</scope>
</reference>
<proteinExistence type="predicted"/>
<dbReference type="AlphaFoldDB" id="A0A0R3TNZ6"/>
<accession>A0A0R3TNZ6</accession>
<sequence>MQKKRLFPVEKLQKRMNQRRLFLHHPLRFRVSYRTYQATADGSVLLYYDYEDGSDDYGDFDGEVGGRGERVKALT</sequence>
<dbReference type="Proteomes" id="UP000278807">
    <property type="component" value="Unassembled WGS sequence"/>
</dbReference>
<dbReference type="EMBL" id="UZAE01012511">
    <property type="protein sequence ID" value="VDO05485.1"/>
    <property type="molecule type" value="Genomic_DNA"/>
</dbReference>
<dbReference type="WBParaSite" id="HNAJ_0000915301-mRNA-1">
    <property type="protein sequence ID" value="HNAJ_0000915301-mRNA-1"/>
    <property type="gene ID" value="HNAJ_0000915301"/>
</dbReference>
<reference evidence="1 2" key="2">
    <citation type="submission" date="2018-11" db="EMBL/GenBank/DDBJ databases">
        <authorList>
            <consortium name="Pathogen Informatics"/>
        </authorList>
    </citation>
    <scope>NUCLEOTIDE SEQUENCE [LARGE SCALE GENOMIC DNA]</scope>
</reference>
<evidence type="ECO:0000313" key="3">
    <source>
        <dbReference type="WBParaSite" id="HNAJ_0000915301-mRNA-1"/>
    </source>
</evidence>
<name>A0A0R3TNZ6_RODNA</name>
<protein>
    <submittedName>
        <fullName evidence="3">Transposase</fullName>
    </submittedName>
</protein>
<organism evidence="3">
    <name type="scientific">Rodentolepis nana</name>
    <name type="common">Dwarf tapeworm</name>
    <name type="synonym">Hymenolepis nana</name>
    <dbReference type="NCBI Taxonomy" id="102285"/>
    <lineage>
        <taxon>Eukaryota</taxon>
        <taxon>Metazoa</taxon>
        <taxon>Spiralia</taxon>
        <taxon>Lophotrochozoa</taxon>
        <taxon>Platyhelminthes</taxon>
        <taxon>Cestoda</taxon>
        <taxon>Eucestoda</taxon>
        <taxon>Cyclophyllidea</taxon>
        <taxon>Hymenolepididae</taxon>
        <taxon>Rodentolepis</taxon>
    </lineage>
</organism>